<dbReference type="EMBL" id="OW152814">
    <property type="protein sequence ID" value="CAH2050770.1"/>
    <property type="molecule type" value="Genomic_DNA"/>
</dbReference>
<protein>
    <submittedName>
        <fullName evidence="2">Uncharacterized protein</fullName>
    </submittedName>
</protein>
<dbReference type="Proteomes" id="UP000837857">
    <property type="component" value="Chromosome 2"/>
</dbReference>
<organism evidence="2 3">
    <name type="scientific">Iphiclides podalirius</name>
    <name type="common">scarce swallowtail</name>
    <dbReference type="NCBI Taxonomy" id="110791"/>
    <lineage>
        <taxon>Eukaryota</taxon>
        <taxon>Metazoa</taxon>
        <taxon>Ecdysozoa</taxon>
        <taxon>Arthropoda</taxon>
        <taxon>Hexapoda</taxon>
        <taxon>Insecta</taxon>
        <taxon>Pterygota</taxon>
        <taxon>Neoptera</taxon>
        <taxon>Endopterygota</taxon>
        <taxon>Lepidoptera</taxon>
        <taxon>Glossata</taxon>
        <taxon>Ditrysia</taxon>
        <taxon>Papilionoidea</taxon>
        <taxon>Papilionidae</taxon>
        <taxon>Papilioninae</taxon>
        <taxon>Iphiclides</taxon>
    </lineage>
</organism>
<evidence type="ECO:0000313" key="2">
    <source>
        <dbReference type="EMBL" id="CAH2050770.1"/>
    </source>
</evidence>
<gene>
    <name evidence="2" type="ORF">IPOD504_LOCUS7663</name>
</gene>
<evidence type="ECO:0000313" key="3">
    <source>
        <dbReference type="Proteomes" id="UP000837857"/>
    </source>
</evidence>
<evidence type="ECO:0000256" key="1">
    <source>
        <dbReference type="SAM" id="MobiDB-lite"/>
    </source>
</evidence>
<keyword evidence="3" id="KW-1185">Reference proteome</keyword>
<name>A0ABN8ICZ9_9NEOP</name>
<feature type="compositionally biased region" description="Basic and acidic residues" evidence="1">
    <location>
        <begin position="94"/>
        <end position="103"/>
    </location>
</feature>
<reference evidence="2" key="1">
    <citation type="submission" date="2022-03" db="EMBL/GenBank/DDBJ databases">
        <authorList>
            <person name="Martin H S."/>
        </authorList>
    </citation>
    <scope>NUCLEOTIDE SEQUENCE</scope>
</reference>
<feature type="region of interest" description="Disordered" evidence="1">
    <location>
        <begin position="93"/>
        <end position="112"/>
    </location>
</feature>
<proteinExistence type="predicted"/>
<feature type="region of interest" description="Disordered" evidence="1">
    <location>
        <begin position="1"/>
        <end position="20"/>
    </location>
</feature>
<feature type="non-terminal residue" evidence="2">
    <location>
        <position position="1"/>
    </location>
</feature>
<accession>A0ABN8ICZ9</accession>
<sequence>MSSTQFPRRNGSERPPAAAGSTEWLCEARNALKIALLWNAGHRGGVDEIFGFGAMSDGEIQPPGLIQTIPRNTPRDRCGRRCRVIQHLYAQPKDQADRKDIDRQNPQLPYVGCGQMEEVGNRGLQPRGESSTPCGAEFAPRIF</sequence>